<dbReference type="EMBL" id="MJGC01000130">
    <property type="protein sequence ID" value="OEJ72464.1"/>
    <property type="molecule type" value="Genomic_DNA"/>
</dbReference>
<dbReference type="Pfam" id="PF01370">
    <property type="entry name" value="Epimerase"/>
    <property type="match status" value="1"/>
</dbReference>
<feature type="domain" description="NAD-dependent epimerase/dehydratase" evidence="2">
    <location>
        <begin position="17"/>
        <end position="224"/>
    </location>
</feature>
<reference evidence="3" key="1">
    <citation type="submission" date="2016-09" db="EMBL/GenBank/DDBJ databases">
        <title>Draft genome of thermotolerant cyanobacterium Desertifilum sp. strain IPPAS B-1220.</title>
        <authorList>
            <person name="Sinetova M.A."/>
            <person name="Bolakhan K."/>
            <person name="Zayadan B.K."/>
            <person name="Mironov K.S."/>
            <person name="Ustinova V."/>
            <person name="Kupriyanova E.V."/>
            <person name="Sidorov R.A."/>
            <person name="Skrypnik A.N."/>
            <person name="Gogoleva N.E."/>
            <person name="Gogolev Y.V."/>
            <person name="Los D.A."/>
        </authorList>
    </citation>
    <scope>NUCLEOTIDE SEQUENCE [LARGE SCALE GENOMIC DNA]</scope>
    <source>
        <strain evidence="3">IPPAS B-1220</strain>
    </source>
</reference>
<dbReference type="RefSeq" id="WP_069969924.1">
    <property type="nucleotide sequence ID" value="NZ_CM124774.1"/>
</dbReference>
<dbReference type="PANTHER" id="PTHR43000">
    <property type="entry name" value="DTDP-D-GLUCOSE 4,6-DEHYDRATASE-RELATED"/>
    <property type="match status" value="1"/>
</dbReference>
<sequence length="310" mass="33265">MLSWETEFGNAFRGKRVLITGASGFIGGHLADALVALEAQTYGLSRQGKVSHPSIIPLSVDLSDWESVKVTLAKVQPQIIFHLASYVTASQNSSLVLPMLQNNLVATVNVLLGALETGCDRLVTVGSSEELATATSAVPSSPYAVSKASASLYAQTFHLIYDLPSVIVRPFLSYGPRQGVAKLIPYTILALLKGENPQISSGSRVCDFIFILDVVRGMLKAGVQPAIEGKALDLGTGQGTSVKTLVELLSKQTGSSANPTFTTIAERKGEQPQIADLETTRKLLNWEPLWSLTEGLTTTINWYKTCLEAQ</sequence>
<dbReference type="InterPro" id="IPR001509">
    <property type="entry name" value="Epimerase_deHydtase"/>
</dbReference>
<accession>A0A1E5QCZ6</accession>
<name>A0A1E5QCZ6_9CYAN</name>
<dbReference type="SUPFAM" id="SSF51735">
    <property type="entry name" value="NAD(P)-binding Rossmann-fold domains"/>
    <property type="match status" value="1"/>
</dbReference>
<proteinExistence type="inferred from homology"/>
<evidence type="ECO:0000313" key="3">
    <source>
        <dbReference type="EMBL" id="OEJ72464.1"/>
    </source>
</evidence>
<gene>
    <name evidence="3" type="ORF">BH720_24855</name>
</gene>
<organism evidence="3">
    <name type="scientific">Desertifilum tharense IPPAS B-1220</name>
    <dbReference type="NCBI Taxonomy" id="1781255"/>
    <lineage>
        <taxon>Bacteria</taxon>
        <taxon>Bacillati</taxon>
        <taxon>Cyanobacteriota</taxon>
        <taxon>Cyanophyceae</taxon>
        <taxon>Desertifilales</taxon>
        <taxon>Desertifilaceae</taxon>
        <taxon>Desertifilum</taxon>
    </lineage>
</organism>
<dbReference type="InterPro" id="IPR036291">
    <property type="entry name" value="NAD(P)-bd_dom_sf"/>
</dbReference>
<evidence type="ECO:0000256" key="1">
    <source>
        <dbReference type="ARBA" id="ARBA00007637"/>
    </source>
</evidence>
<dbReference type="OrthoDB" id="9771073at2"/>
<dbReference type="STRING" id="1781255.BH720_24855"/>
<dbReference type="AlphaFoldDB" id="A0A1E5QCZ6"/>
<dbReference type="Gene3D" id="3.40.50.720">
    <property type="entry name" value="NAD(P)-binding Rossmann-like Domain"/>
    <property type="match status" value="1"/>
</dbReference>
<protein>
    <recommendedName>
        <fullName evidence="2">NAD-dependent epimerase/dehydratase domain-containing protein</fullName>
    </recommendedName>
</protein>
<comment type="similarity">
    <text evidence="1">Belongs to the NAD(P)-dependent epimerase/dehydratase family.</text>
</comment>
<evidence type="ECO:0000259" key="2">
    <source>
        <dbReference type="Pfam" id="PF01370"/>
    </source>
</evidence>
<comment type="caution">
    <text evidence="3">The sequence shown here is derived from an EMBL/GenBank/DDBJ whole genome shotgun (WGS) entry which is preliminary data.</text>
</comment>